<proteinExistence type="predicted"/>
<accession>A0ABQ3XTB6</accession>
<organism evidence="2 3">
    <name type="scientific">Actinoplanes couchii</name>
    <dbReference type="NCBI Taxonomy" id="403638"/>
    <lineage>
        <taxon>Bacteria</taxon>
        <taxon>Bacillati</taxon>
        <taxon>Actinomycetota</taxon>
        <taxon>Actinomycetes</taxon>
        <taxon>Micromonosporales</taxon>
        <taxon>Micromonosporaceae</taxon>
        <taxon>Actinoplanes</taxon>
    </lineage>
</organism>
<protein>
    <recommendedName>
        <fullName evidence="4">Secreted protein</fullName>
    </recommendedName>
</protein>
<evidence type="ECO:0000313" key="2">
    <source>
        <dbReference type="EMBL" id="GID61750.1"/>
    </source>
</evidence>
<sequence length="62" mass="6401">MHSHPAAETLLVAAAVLVPVTGGLRNRDGGRVHSGGRSQRLARPPAVAARTVPSVLRATVEL</sequence>
<reference evidence="2 3" key="1">
    <citation type="submission" date="2021-01" db="EMBL/GenBank/DDBJ databases">
        <title>Whole genome shotgun sequence of Actinoplanes couchii NBRC 106145.</title>
        <authorList>
            <person name="Komaki H."/>
            <person name="Tamura T."/>
        </authorList>
    </citation>
    <scope>NUCLEOTIDE SEQUENCE [LARGE SCALE GENOMIC DNA]</scope>
    <source>
        <strain evidence="2 3">NBRC 106145</strain>
    </source>
</reference>
<keyword evidence="3" id="KW-1185">Reference proteome</keyword>
<dbReference type="EMBL" id="BOMG01000136">
    <property type="protein sequence ID" value="GID61750.1"/>
    <property type="molecule type" value="Genomic_DNA"/>
</dbReference>
<comment type="caution">
    <text evidence="2">The sequence shown here is derived from an EMBL/GenBank/DDBJ whole genome shotgun (WGS) entry which is preliminary data.</text>
</comment>
<feature type="region of interest" description="Disordered" evidence="1">
    <location>
        <begin position="24"/>
        <end position="46"/>
    </location>
</feature>
<evidence type="ECO:0008006" key="4">
    <source>
        <dbReference type="Google" id="ProtNLM"/>
    </source>
</evidence>
<evidence type="ECO:0000256" key="1">
    <source>
        <dbReference type="SAM" id="MobiDB-lite"/>
    </source>
</evidence>
<dbReference type="Proteomes" id="UP000612282">
    <property type="component" value="Unassembled WGS sequence"/>
</dbReference>
<name>A0ABQ3XTB6_9ACTN</name>
<gene>
    <name evidence="2" type="ORF">Aco03nite_101540</name>
</gene>
<evidence type="ECO:0000313" key="3">
    <source>
        <dbReference type="Proteomes" id="UP000612282"/>
    </source>
</evidence>